<evidence type="ECO:0000256" key="6">
    <source>
        <dbReference type="ARBA" id="ARBA00022729"/>
    </source>
</evidence>
<evidence type="ECO:0000256" key="2">
    <source>
        <dbReference type="ARBA" id="ARBA00010842"/>
    </source>
</evidence>
<keyword evidence="10" id="KW-1185">Reference proteome</keyword>
<comment type="subcellular location">
    <subcellularLocation>
        <location evidence="1">Secreted</location>
    </subcellularLocation>
</comment>
<evidence type="ECO:0000256" key="8">
    <source>
        <dbReference type="SAM" id="SignalP"/>
    </source>
</evidence>
<protein>
    <submittedName>
        <fullName evidence="11">Dickkopf N-terminal cysteine-rich domain-containing protein</fullName>
    </submittedName>
</protein>
<evidence type="ECO:0000256" key="4">
    <source>
        <dbReference type="ARBA" id="ARBA00022525"/>
    </source>
</evidence>
<dbReference type="InterPro" id="IPR006796">
    <property type="entry name" value="Dickkopf_N"/>
</dbReference>
<evidence type="ECO:0000256" key="1">
    <source>
        <dbReference type="ARBA" id="ARBA00004613"/>
    </source>
</evidence>
<dbReference type="GO" id="GO:0048019">
    <property type="term" value="F:receptor antagonist activity"/>
    <property type="evidence" value="ECO:0007669"/>
    <property type="project" value="TreeGrafter"/>
</dbReference>
<dbReference type="WBParaSite" id="PSAMB.scaffold2size251193.g759.t1">
    <property type="protein sequence ID" value="PSAMB.scaffold2size251193.g759.t1"/>
    <property type="gene ID" value="PSAMB.scaffold2size251193.g759"/>
</dbReference>
<keyword evidence="3" id="KW-0217">Developmental protein</keyword>
<evidence type="ECO:0000256" key="3">
    <source>
        <dbReference type="ARBA" id="ARBA00022473"/>
    </source>
</evidence>
<keyword evidence="7" id="KW-1015">Disulfide bond</keyword>
<keyword evidence="6 8" id="KW-0732">Signal</keyword>
<evidence type="ECO:0000256" key="7">
    <source>
        <dbReference type="ARBA" id="ARBA00023157"/>
    </source>
</evidence>
<dbReference type="InterPro" id="IPR039863">
    <property type="entry name" value="DKK1-4"/>
</dbReference>
<sequence length="182" mass="20405">MFNIVAVLLYSSSLLPHVVGLIFWNWHTTNPHALEQATVIAHPAAASCLNDTDCARGSFCDLHYRLCKPRRQLGEPCRLRDQCAHRLDCSFGRCSTPIPQGEQGARCKGDEDCNVGLCCARRHGARVCKRKLAPMQNCFIPDGGLTYYLNELCPCEEGYVCRAETEMNQRFPLAPTFLCRLP</sequence>
<comment type="similarity">
    <text evidence="2">Belongs to the dickkopf family.</text>
</comment>
<dbReference type="Pfam" id="PF04706">
    <property type="entry name" value="Dickkopf_N"/>
    <property type="match status" value="1"/>
</dbReference>
<evidence type="ECO:0000256" key="5">
    <source>
        <dbReference type="ARBA" id="ARBA00022687"/>
    </source>
</evidence>
<organism evidence="10 11">
    <name type="scientific">Plectus sambesii</name>
    <dbReference type="NCBI Taxonomy" id="2011161"/>
    <lineage>
        <taxon>Eukaryota</taxon>
        <taxon>Metazoa</taxon>
        <taxon>Ecdysozoa</taxon>
        <taxon>Nematoda</taxon>
        <taxon>Chromadorea</taxon>
        <taxon>Plectida</taxon>
        <taxon>Plectina</taxon>
        <taxon>Plectoidea</taxon>
        <taxon>Plectidae</taxon>
        <taxon>Plectus</taxon>
    </lineage>
</organism>
<dbReference type="GO" id="GO:0039706">
    <property type="term" value="F:co-receptor binding"/>
    <property type="evidence" value="ECO:0007669"/>
    <property type="project" value="TreeGrafter"/>
</dbReference>
<evidence type="ECO:0000313" key="11">
    <source>
        <dbReference type="WBParaSite" id="PSAMB.scaffold2size251193.g759.t1"/>
    </source>
</evidence>
<keyword evidence="5" id="KW-0879">Wnt signaling pathway</keyword>
<feature type="chain" id="PRO_5038079078" evidence="8">
    <location>
        <begin position="21"/>
        <end position="182"/>
    </location>
</feature>
<dbReference type="GO" id="GO:0005615">
    <property type="term" value="C:extracellular space"/>
    <property type="evidence" value="ECO:0007669"/>
    <property type="project" value="TreeGrafter"/>
</dbReference>
<evidence type="ECO:0000313" key="10">
    <source>
        <dbReference type="Proteomes" id="UP000887566"/>
    </source>
</evidence>
<keyword evidence="4" id="KW-0964">Secreted</keyword>
<dbReference type="GO" id="GO:0016055">
    <property type="term" value="P:Wnt signaling pathway"/>
    <property type="evidence" value="ECO:0007669"/>
    <property type="project" value="UniProtKB-KW"/>
</dbReference>
<evidence type="ECO:0000259" key="9">
    <source>
        <dbReference type="Pfam" id="PF04706"/>
    </source>
</evidence>
<dbReference type="PANTHER" id="PTHR12113:SF31">
    <property type="entry name" value="DICKKOPF N-TERMINAL CYSTEINE-RICH DOMAIN-CONTAINING PROTEIN"/>
    <property type="match status" value="1"/>
</dbReference>
<dbReference type="GO" id="GO:0090090">
    <property type="term" value="P:negative regulation of canonical Wnt signaling pathway"/>
    <property type="evidence" value="ECO:0007669"/>
    <property type="project" value="TreeGrafter"/>
</dbReference>
<dbReference type="Proteomes" id="UP000887566">
    <property type="component" value="Unplaced"/>
</dbReference>
<reference evidence="11" key="1">
    <citation type="submission" date="2022-11" db="UniProtKB">
        <authorList>
            <consortium name="WormBaseParasite"/>
        </authorList>
    </citation>
    <scope>IDENTIFICATION</scope>
</reference>
<dbReference type="AlphaFoldDB" id="A0A914W257"/>
<accession>A0A914W257</accession>
<dbReference type="PANTHER" id="PTHR12113">
    <property type="entry name" value="DICKKOPF3-LIKE 3"/>
    <property type="match status" value="1"/>
</dbReference>
<proteinExistence type="inferred from homology"/>
<name>A0A914W257_9BILA</name>
<feature type="domain" description="Dickkopf N-terminal cysteine-rich" evidence="9">
    <location>
        <begin position="47"/>
        <end position="95"/>
    </location>
</feature>
<feature type="signal peptide" evidence="8">
    <location>
        <begin position="1"/>
        <end position="20"/>
    </location>
</feature>
<dbReference type="Gene3D" id="2.10.80.10">
    <property type="entry name" value="Lipase, subunit A"/>
    <property type="match status" value="1"/>
</dbReference>